<evidence type="ECO:0000256" key="2">
    <source>
        <dbReference type="ARBA" id="ARBA00023125"/>
    </source>
</evidence>
<dbReference type="InterPro" id="IPR014036">
    <property type="entry name" value="DeoR-like_C"/>
</dbReference>
<gene>
    <name evidence="6" type="ORF">GCM10010910_15910</name>
</gene>
<dbReference type="PROSITE" id="PS00894">
    <property type="entry name" value="HTH_DEOR_1"/>
    <property type="match status" value="1"/>
</dbReference>
<dbReference type="InterPro" id="IPR036388">
    <property type="entry name" value="WH-like_DNA-bd_sf"/>
</dbReference>
<keyword evidence="7" id="KW-1185">Reference proteome</keyword>
<dbReference type="InterPro" id="IPR050313">
    <property type="entry name" value="Carb_Metab_HTH_regulators"/>
</dbReference>
<name>A0ABQ2N1T1_9MICO</name>
<dbReference type="SUPFAM" id="SSF100950">
    <property type="entry name" value="NagB/RpiA/CoA transferase-like"/>
    <property type="match status" value="1"/>
</dbReference>
<dbReference type="Gene3D" id="3.40.50.1360">
    <property type="match status" value="1"/>
</dbReference>
<evidence type="ECO:0000256" key="1">
    <source>
        <dbReference type="ARBA" id="ARBA00023015"/>
    </source>
</evidence>
<dbReference type="SUPFAM" id="SSF46785">
    <property type="entry name" value="Winged helix' DNA-binding domain"/>
    <property type="match status" value="1"/>
</dbReference>
<dbReference type="PRINTS" id="PR00037">
    <property type="entry name" value="HTHLACR"/>
</dbReference>
<dbReference type="InterPro" id="IPR001034">
    <property type="entry name" value="DeoR_HTH"/>
</dbReference>
<dbReference type="PANTHER" id="PTHR30363">
    <property type="entry name" value="HTH-TYPE TRANSCRIPTIONAL REGULATOR SRLR-RELATED"/>
    <property type="match status" value="1"/>
</dbReference>
<dbReference type="Gene3D" id="1.10.10.10">
    <property type="entry name" value="Winged helix-like DNA-binding domain superfamily/Winged helix DNA-binding domain"/>
    <property type="match status" value="1"/>
</dbReference>
<organism evidence="6 7">
    <name type="scientific">Microbacterium nanhaiense</name>
    <dbReference type="NCBI Taxonomy" id="1301026"/>
    <lineage>
        <taxon>Bacteria</taxon>
        <taxon>Bacillati</taxon>
        <taxon>Actinomycetota</taxon>
        <taxon>Actinomycetes</taxon>
        <taxon>Micrococcales</taxon>
        <taxon>Microbacteriaceae</taxon>
        <taxon>Microbacterium</taxon>
    </lineage>
</organism>
<keyword evidence="2" id="KW-0238">DNA-binding</keyword>
<dbReference type="PANTHER" id="PTHR30363:SF44">
    <property type="entry name" value="AGA OPERON TRANSCRIPTIONAL REPRESSOR-RELATED"/>
    <property type="match status" value="1"/>
</dbReference>
<dbReference type="EMBL" id="BMMQ01000004">
    <property type="protein sequence ID" value="GGO63413.1"/>
    <property type="molecule type" value="Genomic_DNA"/>
</dbReference>
<keyword evidence="3" id="KW-0804">Transcription</keyword>
<protein>
    <submittedName>
        <fullName evidence="6">DeoR family transcriptional regulator</fullName>
    </submittedName>
</protein>
<keyword evidence="1" id="KW-0805">Transcription regulation</keyword>
<dbReference type="Pfam" id="PF00455">
    <property type="entry name" value="DeoRC"/>
    <property type="match status" value="1"/>
</dbReference>
<evidence type="ECO:0000313" key="7">
    <source>
        <dbReference type="Proteomes" id="UP000638043"/>
    </source>
</evidence>
<dbReference type="Pfam" id="PF08220">
    <property type="entry name" value="HTH_DeoR"/>
    <property type="match status" value="1"/>
</dbReference>
<dbReference type="SMART" id="SM00420">
    <property type="entry name" value="HTH_DEOR"/>
    <property type="match status" value="1"/>
</dbReference>
<evidence type="ECO:0000256" key="4">
    <source>
        <dbReference type="SAM" id="MobiDB-lite"/>
    </source>
</evidence>
<feature type="region of interest" description="Disordered" evidence="4">
    <location>
        <begin position="1"/>
        <end position="21"/>
    </location>
</feature>
<dbReference type="InterPro" id="IPR036390">
    <property type="entry name" value="WH_DNA-bd_sf"/>
</dbReference>
<dbReference type="InterPro" id="IPR037171">
    <property type="entry name" value="NagB/RpiA_transferase-like"/>
</dbReference>
<sequence>MGKEDTVAGDDSATSRLTRQNDRRNAITEAVMTAGSIRIPELAERFGISTMTVHRDLDELESRGLLRKDRGIATALSTGLVESSDVYRASRELSEKRAIALAALEFIEPGQSIMLDDSTSVLHLVPHLQERRPLTVITNTLTVMNELRSVTGVTLLGLGGQYYNWCSAYMGRITTEAISQLRADVLVMSTSAITDGVAFHQTMETVDVKRAMFDAASKRILLADHTKFDKRALHAMQPLVDFDAVIVDAGTDKAHVEDMRRRGINVVIAPRSRASS</sequence>
<proteinExistence type="predicted"/>
<feature type="domain" description="HTH deoR-type" evidence="5">
    <location>
        <begin position="20"/>
        <end position="75"/>
    </location>
</feature>
<reference evidence="7" key="1">
    <citation type="journal article" date="2019" name="Int. J. Syst. Evol. Microbiol.">
        <title>The Global Catalogue of Microorganisms (GCM) 10K type strain sequencing project: providing services to taxonomists for standard genome sequencing and annotation.</title>
        <authorList>
            <consortium name="The Broad Institute Genomics Platform"/>
            <consortium name="The Broad Institute Genome Sequencing Center for Infectious Disease"/>
            <person name="Wu L."/>
            <person name="Ma J."/>
        </authorList>
    </citation>
    <scope>NUCLEOTIDE SEQUENCE [LARGE SCALE GENOMIC DNA]</scope>
    <source>
        <strain evidence="7">CGMCC 4.7181</strain>
    </source>
</reference>
<dbReference type="SMART" id="SM01134">
    <property type="entry name" value="DeoRC"/>
    <property type="match status" value="1"/>
</dbReference>
<dbReference type="Proteomes" id="UP000638043">
    <property type="component" value="Unassembled WGS sequence"/>
</dbReference>
<evidence type="ECO:0000259" key="5">
    <source>
        <dbReference type="PROSITE" id="PS51000"/>
    </source>
</evidence>
<evidence type="ECO:0000256" key="3">
    <source>
        <dbReference type="ARBA" id="ARBA00023163"/>
    </source>
</evidence>
<evidence type="ECO:0000313" key="6">
    <source>
        <dbReference type="EMBL" id="GGO63413.1"/>
    </source>
</evidence>
<comment type="caution">
    <text evidence="6">The sequence shown here is derived from an EMBL/GenBank/DDBJ whole genome shotgun (WGS) entry which is preliminary data.</text>
</comment>
<dbReference type="PROSITE" id="PS51000">
    <property type="entry name" value="HTH_DEOR_2"/>
    <property type="match status" value="1"/>
</dbReference>
<dbReference type="InterPro" id="IPR018356">
    <property type="entry name" value="Tscrpt_reg_HTH_DeoR_CS"/>
</dbReference>
<accession>A0ABQ2N1T1</accession>
<dbReference type="RefSeq" id="WP_188700872.1">
    <property type="nucleotide sequence ID" value="NZ_BMMQ01000004.1"/>
</dbReference>